<feature type="compositionally biased region" description="Basic residues" evidence="1">
    <location>
        <begin position="720"/>
        <end position="729"/>
    </location>
</feature>
<evidence type="ECO:0000313" key="3">
    <source>
        <dbReference type="Proteomes" id="UP001159363"/>
    </source>
</evidence>
<feature type="region of interest" description="Disordered" evidence="1">
    <location>
        <begin position="842"/>
        <end position="865"/>
    </location>
</feature>
<dbReference type="EMBL" id="JARBHB010000003">
    <property type="protein sequence ID" value="KAJ8888586.1"/>
    <property type="molecule type" value="Genomic_DNA"/>
</dbReference>
<feature type="region of interest" description="Disordered" evidence="1">
    <location>
        <begin position="719"/>
        <end position="787"/>
    </location>
</feature>
<feature type="compositionally biased region" description="Basic residues" evidence="1">
    <location>
        <begin position="752"/>
        <end position="762"/>
    </location>
</feature>
<evidence type="ECO:0000313" key="2">
    <source>
        <dbReference type="EMBL" id="KAJ8888586.1"/>
    </source>
</evidence>
<sequence>MNLRPALTRSVLMHSEQIQIKCRLMKPRVSKYHGHVSRGEDVSPCHHEERSSTLERAANKIIFLVKRSSKAQELTRITRPGALPRLPRGAPAEPRGVPTNIREAVNPLWCLFNSMGEFRAIEDEQRDKATSDREVCDGEYQAVECAARRLDYWTRCRHGGNTARLARRSDEALGVRVTVARIAPSLLDLGLRVPTGVHPTLKNSRTLPNWDLIPESFVTEFAIRKGHHCEAMLGLKVEVKQLPMEHCTRLYNGFINASGCPCNGGLMHVFGLCNGWLMHVFGLCNGGLLYVFELCNGGLLHVFGLMECEECSPEVLTCSIATFCIKKYVRKLPVKVQTTASVDEQKRETPVTKCSERPFSMFKLKLNFGKRRRVSAAVRMFVHSKLQDTKANGGGITCSQRLYIGHQQIASSPATAVRPMCGTVATHSTDRRSRVRRAALPWISSPSFYATCRARRDERAGKRDISEKTNGSASSSGLIFTCENPLCIAIIPKSYTRASSSVVPPVSLTLHFTDARSPQTSLPVVTLVASRRFTDTSLNCLRTPVALGSHNPPSSPLSDTDYSEKFNTLKIRTTRVSIGLFAAGPGGLPLKISANFSRHFSALLLRWFPRDGWTHNHSSHLSVARPSVSHPSVSFCPSVESDSQQPVVCQSYRPFGFNPRLARIFHPDGNGPAVHVWLVHRHATTTLHVSIPGGVTPRFSLVGNVDDATVERQVSTYTRQKAKSKYRSRIRLERASQKQSGDTHKTPYDRVKRCRERKKKNTKASDRVNVDRSRSGSNLPPPRCESNIPVAHEKIPVGDDSGLGPTTLLRKVTDLSMGSTEFGATYSKLEPLRAISKHCQSVGNPMRSSRKIFPHPYHANTTPNR</sequence>
<dbReference type="Proteomes" id="UP001159363">
    <property type="component" value="Chromosome 3"/>
</dbReference>
<name>A0ABQ9HW32_9NEOP</name>
<reference evidence="2 3" key="1">
    <citation type="submission" date="2023-02" db="EMBL/GenBank/DDBJ databases">
        <title>LHISI_Scaffold_Assembly.</title>
        <authorList>
            <person name="Stuart O.P."/>
            <person name="Cleave R."/>
            <person name="Magrath M.J.L."/>
            <person name="Mikheyev A.S."/>
        </authorList>
    </citation>
    <scope>NUCLEOTIDE SEQUENCE [LARGE SCALE GENOMIC DNA]</scope>
    <source>
        <strain evidence="2">Daus_M_001</strain>
        <tissue evidence="2">Leg muscle</tissue>
    </source>
</reference>
<proteinExistence type="predicted"/>
<feature type="compositionally biased region" description="Basic and acidic residues" evidence="1">
    <location>
        <begin position="763"/>
        <end position="774"/>
    </location>
</feature>
<protein>
    <submittedName>
        <fullName evidence="2">Uncharacterized protein</fullName>
    </submittedName>
</protein>
<keyword evidence="3" id="KW-1185">Reference proteome</keyword>
<feature type="compositionally biased region" description="Basic and acidic residues" evidence="1">
    <location>
        <begin position="730"/>
        <end position="751"/>
    </location>
</feature>
<evidence type="ECO:0000256" key="1">
    <source>
        <dbReference type="SAM" id="MobiDB-lite"/>
    </source>
</evidence>
<comment type="caution">
    <text evidence="2">The sequence shown here is derived from an EMBL/GenBank/DDBJ whole genome shotgun (WGS) entry which is preliminary data.</text>
</comment>
<accession>A0ABQ9HW32</accession>
<organism evidence="2 3">
    <name type="scientific">Dryococelus australis</name>
    <dbReference type="NCBI Taxonomy" id="614101"/>
    <lineage>
        <taxon>Eukaryota</taxon>
        <taxon>Metazoa</taxon>
        <taxon>Ecdysozoa</taxon>
        <taxon>Arthropoda</taxon>
        <taxon>Hexapoda</taxon>
        <taxon>Insecta</taxon>
        <taxon>Pterygota</taxon>
        <taxon>Neoptera</taxon>
        <taxon>Polyneoptera</taxon>
        <taxon>Phasmatodea</taxon>
        <taxon>Verophasmatodea</taxon>
        <taxon>Anareolatae</taxon>
        <taxon>Phasmatidae</taxon>
        <taxon>Eurycanthinae</taxon>
        <taxon>Dryococelus</taxon>
    </lineage>
</organism>
<gene>
    <name evidence="2" type="ORF">PR048_008078</name>
</gene>